<accession>A0AAV5QFN2</accession>
<feature type="compositionally biased region" description="Basic and acidic residues" evidence="1">
    <location>
        <begin position="170"/>
        <end position="180"/>
    </location>
</feature>
<reference evidence="2 3" key="1">
    <citation type="journal article" date="2023" name="Elife">
        <title>Identification of key yeast species and microbe-microbe interactions impacting larval growth of Drosophila in the wild.</title>
        <authorList>
            <person name="Mure A."/>
            <person name="Sugiura Y."/>
            <person name="Maeda R."/>
            <person name="Honda K."/>
            <person name="Sakurai N."/>
            <person name="Takahashi Y."/>
            <person name="Watada M."/>
            <person name="Katoh T."/>
            <person name="Gotoh A."/>
            <person name="Gotoh Y."/>
            <person name="Taniguchi I."/>
            <person name="Nakamura K."/>
            <person name="Hayashi T."/>
            <person name="Katayama T."/>
            <person name="Uemura T."/>
            <person name="Hattori Y."/>
        </authorList>
    </citation>
    <scope>NUCLEOTIDE SEQUENCE [LARGE SCALE GENOMIC DNA]</scope>
    <source>
        <strain evidence="2 3">SC-9</strain>
    </source>
</reference>
<keyword evidence="3" id="KW-1185">Reference proteome</keyword>
<evidence type="ECO:0000313" key="3">
    <source>
        <dbReference type="Proteomes" id="UP001360560"/>
    </source>
</evidence>
<dbReference type="RefSeq" id="XP_064850215.1">
    <property type="nucleotide sequence ID" value="XM_064994143.1"/>
</dbReference>
<dbReference type="GO" id="GO:0030686">
    <property type="term" value="C:90S preribosome"/>
    <property type="evidence" value="ECO:0007669"/>
    <property type="project" value="InterPro"/>
</dbReference>
<sequence>MNNRQIIQEKQGLQNDFLISVGQSNKKVMGWLQPLKQDSSNNNKNRSEESAFSDFFKLPIISSGSGLNLEDSKEMNINTIDDHIKNRKTLKVRSDTGKYDAIRATEKKLQAVAGDSKSMQSLKNKLRKDNVRKVRENINNNNPLQKADRSGARSKKVMNHNDGDDESDSDHDRDLRDQRSTKKKTANVMFGKVKKNRK</sequence>
<dbReference type="EMBL" id="BTFZ01000001">
    <property type="protein sequence ID" value="GMM33215.1"/>
    <property type="molecule type" value="Genomic_DNA"/>
</dbReference>
<organism evidence="2 3">
    <name type="scientific">Saccharomycopsis crataegensis</name>
    <dbReference type="NCBI Taxonomy" id="43959"/>
    <lineage>
        <taxon>Eukaryota</taxon>
        <taxon>Fungi</taxon>
        <taxon>Dikarya</taxon>
        <taxon>Ascomycota</taxon>
        <taxon>Saccharomycotina</taxon>
        <taxon>Saccharomycetes</taxon>
        <taxon>Saccharomycopsidaceae</taxon>
        <taxon>Saccharomycopsis</taxon>
    </lineage>
</organism>
<name>A0AAV5QFN2_9ASCO</name>
<comment type="caution">
    <text evidence="2">The sequence shown here is derived from an EMBL/GenBank/DDBJ whole genome shotgun (WGS) entry which is preliminary data.</text>
</comment>
<evidence type="ECO:0000313" key="2">
    <source>
        <dbReference type="EMBL" id="GMM33215.1"/>
    </source>
</evidence>
<feature type="region of interest" description="Disordered" evidence="1">
    <location>
        <begin position="112"/>
        <end position="198"/>
    </location>
</feature>
<proteinExistence type="predicted"/>
<dbReference type="GeneID" id="90071194"/>
<dbReference type="AlphaFoldDB" id="A0AAV5QFN2"/>
<dbReference type="GO" id="GO:0042274">
    <property type="term" value="P:ribosomal small subunit biogenesis"/>
    <property type="evidence" value="ECO:0007669"/>
    <property type="project" value="InterPro"/>
</dbReference>
<dbReference type="InterPro" id="IPR022592">
    <property type="entry name" value="Nucleolar_19"/>
</dbReference>
<evidence type="ECO:0008006" key="4">
    <source>
        <dbReference type="Google" id="ProtNLM"/>
    </source>
</evidence>
<dbReference type="Proteomes" id="UP001360560">
    <property type="component" value="Unassembled WGS sequence"/>
</dbReference>
<evidence type="ECO:0000256" key="1">
    <source>
        <dbReference type="SAM" id="MobiDB-lite"/>
    </source>
</evidence>
<protein>
    <recommendedName>
        <fullName evidence="4">Nucleolar protein 19</fullName>
    </recommendedName>
</protein>
<dbReference type="Pfam" id="PF10863">
    <property type="entry name" value="NOP19"/>
    <property type="match status" value="1"/>
</dbReference>
<feature type="compositionally biased region" description="Basic and acidic residues" evidence="1">
    <location>
        <begin position="127"/>
        <end position="136"/>
    </location>
</feature>
<gene>
    <name evidence="2" type="ORF">DASC09_005400</name>
</gene>